<evidence type="ECO:0000256" key="1">
    <source>
        <dbReference type="SAM" id="MobiDB-lite"/>
    </source>
</evidence>
<reference evidence="2" key="1">
    <citation type="journal article" date="2023" name="Mol. Phylogenet. Evol.">
        <title>Genome-scale phylogeny and comparative genomics of the fungal order Sordariales.</title>
        <authorList>
            <person name="Hensen N."/>
            <person name="Bonometti L."/>
            <person name="Westerberg I."/>
            <person name="Brannstrom I.O."/>
            <person name="Guillou S."/>
            <person name="Cros-Aarteil S."/>
            <person name="Calhoun S."/>
            <person name="Haridas S."/>
            <person name="Kuo A."/>
            <person name="Mondo S."/>
            <person name="Pangilinan J."/>
            <person name="Riley R."/>
            <person name="LaButti K."/>
            <person name="Andreopoulos B."/>
            <person name="Lipzen A."/>
            <person name="Chen C."/>
            <person name="Yan M."/>
            <person name="Daum C."/>
            <person name="Ng V."/>
            <person name="Clum A."/>
            <person name="Steindorff A."/>
            <person name="Ohm R.A."/>
            <person name="Martin F."/>
            <person name="Silar P."/>
            <person name="Natvig D.O."/>
            <person name="Lalanne C."/>
            <person name="Gautier V."/>
            <person name="Ament-Velasquez S.L."/>
            <person name="Kruys A."/>
            <person name="Hutchinson M.I."/>
            <person name="Powell A.J."/>
            <person name="Barry K."/>
            <person name="Miller A.N."/>
            <person name="Grigoriev I.V."/>
            <person name="Debuchy R."/>
            <person name="Gladieux P."/>
            <person name="Hiltunen Thoren M."/>
            <person name="Johannesson H."/>
        </authorList>
    </citation>
    <scope>NUCLEOTIDE SEQUENCE</scope>
    <source>
        <strain evidence="2">CBS 990.96</strain>
    </source>
</reference>
<evidence type="ECO:0000313" key="3">
    <source>
        <dbReference type="Proteomes" id="UP001301958"/>
    </source>
</evidence>
<gene>
    <name evidence="2" type="ORF">QBC38DRAFT_461322</name>
</gene>
<feature type="region of interest" description="Disordered" evidence="1">
    <location>
        <begin position="454"/>
        <end position="474"/>
    </location>
</feature>
<feature type="compositionally biased region" description="Low complexity" evidence="1">
    <location>
        <begin position="170"/>
        <end position="183"/>
    </location>
</feature>
<protein>
    <submittedName>
        <fullName evidence="2">Uncharacterized protein</fullName>
    </submittedName>
</protein>
<accession>A0AAN6YP46</accession>
<keyword evidence="3" id="KW-1185">Reference proteome</keyword>
<dbReference type="EMBL" id="MU865533">
    <property type="protein sequence ID" value="KAK4221581.1"/>
    <property type="molecule type" value="Genomic_DNA"/>
</dbReference>
<feature type="region of interest" description="Disordered" evidence="1">
    <location>
        <begin position="106"/>
        <end position="308"/>
    </location>
</feature>
<feature type="compositionally biased region" description="Polar residues" evidence="1">
    <location>
        <begin position="192"/>
        <end position="204"/>
    </location>
</feature>
<feature type="compositionally biased region" description="Basic and acidic residues" evidence="1">
    <location>
        <begin position="143"/>
        <end position="156"/>
    </location>
</feature>
<dbReference type="Proteomes" id="UP001301958">
    <property type="component" value="Unassembled WGS sequence"/>
</dbReference>
<comment type="caution">
    <text evidence="2">The sequence shown here is derived from an EMBL/GenBank/DDBJ whole genome shotgun (WGS) entry which is preliminary data.</text>
</comment>
<evidence type="ECO:0000313" key="2">
    <source>
        <dbReference type="EMBL" id="KAK4221581.1"/>
    </source>
</evidence>
<reference evidence="2" key="2">
    <citation type="submission" date="2023-05" db="EMBL/GenBank/DDBJ databases">
        <authorList>
            <consortium name="Lawrence Berkeley National Laboratory"/>
            <person name="Steindorff A."/>
            <person name="Hensen N."/>
            <person name="Bonometti L."/>
            <person name="Westerberg I."/>
            <person name="Brannstrom I.O."/>
            <person name="Guillou S."/>
            <person name="Cros-Aarteil S."/>
            <person name="Calhoun S."/>
            <person name="Haridas S."/>
            <person name="Kuo A."/>
            <person name="Mondo S."/>
            <person name="Pangilinan J."/>
            <person name="Riley R."/>
            <person name="Labutti K."/>
            <person name="Andreopoulos B."/>
            <person name="Lipzen A."/>
            <person name="Chen C."/>
            <person name="Yanf M."/>
            <person name="Daum C."/>
            <person name="Ng V."/>
            <person name="Clum A."/>
            <person name="Ohm R."/>
            <person name="Martin F."/>
            <person name="Silar P."/>
            <person name="Natvig D."/>
            <person name="Lalanne C."/>
            <person name="Gautier V."/>
            <person name="Ament-Velasquez S.L."/>
            <person name="Kruys A."/>
            <person name="Hutchinson M.I."/>
            <person name="Powell A.J."/>
            <person name="Barry K."/>
            <person name="Miller A.N."/>
            <person name="Grigoriev I.V."/>
            <person name="Debuchy R."/>
            <person name="Gladieux P."/>
            <person name="Thoren M.H."/>
            <person name="Johannesson H."/>
        </authorList>
    </citation>
    <scope>NUCLEOTIDE SEQUENCE</scope>
    <source>
        <strain evidence="2">CBS 990.96</strain>
    </source>
</reference>
<organism evidence="2 3">
    <name type="scientific">Podospora fimiseda</name>
    <dbReference type="NCBI Taxonomy" id="252190"/>
    <lineage>
        <taxon>Eukaryota</taxon>
        <taxon>Fungi</taxon>
        <taxon>Dikarya</taxon>
        <taxon>Ascomycota</taxon>
        <taxon>Pezizomycotina</taxon>
        <taxon>Sordariomycetes</taxon>
        <taxon>Sordariomycetidae</taxon>
        <taxon>Sordariales</taxon>
        <taxon>Podosporaceae</taxon>
        <taxon>Podospora</taxon>
    </lineage>
</organism>
<sequence length="474" mass="50958">MSNVTRLLPQPDLGFFGLKLISRAMYFVVECSGRHSRPGLENRNMLGSTPEDAGNLFIIIMPECHVSRRTQFIRRLVRSTKSACKKVQRAGIPILRRVAVLPSRKTSWTSESLDSQQSSDVAEVKLSRSGGSSGCAGDVWSRAVDDAHSTPAREEASSGSSESSSEDDSMASGSGESASAPSAVREAEASSLDLSQATSASSVFTAHHDSSESIIEIPPGGVKLGRPRKASWVGSLSSLVEEEDGDSSSDSSSESSERHVSLPRASTDCAPGYSPIYGSLFTVAEGDEDLSDSSSSKDEPELAVSVGPLPPVPAEPVVYFDNSNKYYYTTLYTIFEPDAEALNSHLNHSRKSAKGKAPDDFVNGDQAEQEMIDGKPSEVACHLVGLFPVMEGHREEFALGGGLLFNPEQAKAPEQPTGGYKHIAGAAEHTTAGYKYTPASAERPRVKERWELDFYRDPNASGPSWAHMDDDDED</sequence>
<name>A0AAN6YP46_9PEZI</name>
<proteinExistence type="predicted"/>
<dbReference type="AlphaFoldDB" id="A0AAN6YP46"/>
<feature type="compositionally biased region" description="Polar residues" evidence="1">
    <location>
        <begin position="106"/>
        <end position="120"/>
    </location>
</feature>